<reference evidence="1" key="2">
    <citation type="journal article" date="2007" name="Science">
        <title>Draft genome sequence of the sexually transmitted pathogen Trichomonas vaginalis.</title>
        <authorList>
            <person name="Carlton J.M."/>
            <person name="Hirt R.P."/>
            <person name="Silva J.C."/>
            <person name="Delcher A.L."/>
            <person name="Schatz M."/>
            <person name="Zhao Q."/>
            <person name="Wortman J.R."/>
            <person name="Bidwell S.L."/>
            <person name="Alsmark U.C.M."/>
            <person name="Besteiro S."/>
            <person name="Sicheritz-Ponten T."/>
            <person name="Noel C.J."/>
            <person name="Dacks J.B."/>
            <person name="Foster P.G."/>
            <person name="Simillion C."/>
            <person name="Van de Peer Y."/>
            <person name="Miranda-Saavedra D."/>
            <person name="Barton G.J."/>
            <person name="Westrop G.D."/>
            <person name="Mueller S."/>
            <person name="Dessi D."/>
            <person name="Fiori P.L."/>
            <person name="Ren Q."/>
            <person name="Paulsen I."/>
            <person name="Zhang H."/>
            <person name="Bastida-Corcuera F.D."/>
            <person name="Simoes-Barbosa A."/>
            <person name="Brown M.T."/>
            <person name="Hayes R.D."/>
            <person name="Mukherjee M."/>
            <person name="Okumura C.Y."/>
            <person name="Schneider R."/>
            <person name="Smith A.J."/>
            <person name="Vanacova S."/>
            <person name="Villalvazo M."/>
            <person name="Haas B.J."/>
            <person name="Pertea M."/>
            <person name="Feldblyum T.V."/>
            <person name="Utterback T.R."/>
            <person name="Shu C.L."/>
            <person name="Osoegawa K."/>
            <person name="de Jong P.J."/>
            <person name="Hrdy I."/>
            <person name="Horvathova L."/>
            <person name="Zubacova Z."/>
            <person name="Dolezal P."/>
            <person name="Malik S.B."/>
            <person name="Logsdon J.M. Jr."/>
            <person name="Henze K."/>
            <person name="Gupta A."/>
            <person name="Wang C.C."/>
            <person name="Dunne R.L."/>
            <person name="Upcroft J.A."/>
            <person name="Upcroft P."/>
            <person name="White O."/>
            <person name="Salzberg S.L."/>
            <person name="Tang P."/>
            <person name="Chiu C.-H."/>
            <person name="Lee Y.-S."/>
            <person name="Embley T.M."/>
            <person name="Coombs G.H."/>
            <person name="Mottram J.C."/>
            <person name="Tachezy J."/>
            <person name="Fraser-Liggett C.M."/>
            <person name="Johnson P.J."/>
        </authorList>
    </citation>
    <scope>NUCLEOTIDE SEQUENCE [LARGE SCALE GENOMIC DNA]</scope>
    <source>
        <strain evidence="1">G3</strain>
    </source>
</reference>
<accession>A2FGR6</accession>
<dbReference type="VEuPathDB" id="TrichDB:TVAGG3_0211010"/>
<gene>
    <name evidence="1" type="ORF">TVAG_304320</name>
</gene>
<dbReference type="Gene3D" id="1.25.10.10">
    <property type="entry name" value="Leucine-rich Repeat Variant"/>
    <property type="match status" value="1"/>
</dbReference>
<evidence type="ECO:0000313" key="1">
    <source>
        <dbReference type="EMBL" id="EAX95902.1"/>
    </source>
</evidence>
<dbReference type="InterPro" id="IPR016024">
    <property type="entry name" value="ARM-type_fold"/>
</dbReference>
<dbReference type="AlphaFoldDB" id="A2FGR6"/>
<dbReference type="InParanoid" id="A2FGR6"/>
<evidence type="ECO:0000313" key="2">
    <source>
        <dbReference type="Proteomes" id="UP000001542"/>
    </source>
</evidence>
<dbReference type="SMR" id="A2FGR6"/>
<keyword evidence="2" id="KW-1185">Reference proteome</keyword>
<dbReference type="Proteomes" id="UP000001542">
    <property type="component" value="Unassembled WGS sequence"/>
</dbReference>
<protein>
    <submittedName>
        <fullName evidence="1">Uncharacterized protein</fullName>
    </submittedName>
</protein>
<dbReference type="EMBL" id="DS113783">
    <property type="protein sequence ID" value="EAX95902.1"/>
    <property type="molecule type" value="Genomic_DNA"/>
</dbReference>
<organism evidence="1 2">
    <name type="scientific">Trichomonas vaginalis (strain ATCC PRA-98 / G3)</name>
    <dbReference type="NCBI Taxonomy" id="412133"/>
    <lineage>
        <taxon>Eukaryota</taxon>
        <taxon>Metamonada</taxon>
        <taxon>Parabasalia</taxon>
        <taxon>Trichomonadida</taxon>
        <taxon>Trichomonadidae</taxon>
        <taxon>Trichomonas</taxon>
    </lineage>
</organism>
<proteinExistence type="predicted"/>
<reference evidence="1" key="1">
    <citation type="submission" date="2006-10" db="EMBL/GenBank/DDBJ databases">
        <authorList>
            <person name="Amadeo P."/>
            <person name="Zhao Q."/>
            <person name="Wortman J."/>
            <person name="Fraser-Liggett C."/>
            <person name="Carlton J."/>
        </authorList>
    </citation>
    <scope>NUCLEOTIDE SEQUENCE</scope>
    <source>
        <strain evidence="1">G3</strain>
    </source>
</reference>
<dbReference type="InterPro" id="IPR011989">
    <property type="entry name" value="ARM-like"/>
</dbReference>
<dbReference type="RefSeq" id="XP_001308832.1">
    <property type="nucleotide sequence ID" value="XM_001308831.1"/>
</dbReference>
<dbReference type="SUPFAM" id="SSF48371">
    <property type="entry name" value="ARM repeat"/>
    <property type="match status" value="1"/>
</dbReference>
<sequence>MEVLRAKHLTMQSNKFEYIIYPEDIVKLLQSENSNFVETGIKAIRNYYKYYNFNPNDTNQAMFLQYVEQLLNSSDTTQVKTGYKVLNSISKKTKESKILEPFIDIIFNHIETFPSNESIFATKSLIYLAQFETISFNIIRRKYIDIIKGIYNNDEIPFETKFDFLRFSFDVISKVLSYGDIISKYPDDIKKFITFSALVFRMTESLCLNMLRCINSIIKSTAMYDSAFKADELDIDLNSYIEEEINDSNKEIICLSLNTLCYYYLRGNDSKNSSFLRMVELIVNPDLDICFNALLVCQGLVNSSTKTYQILGEVGLYDNLFHVFESGNIPSKRAGLPIVRSIVKKEDQEAILNLHNSGVFTSLCSFFNSSLQTPILIYMIEVFDYFFKAEINIGEIFPARQIFYDQGCLDVLDELYDSDNTKLSESSLYLKETYFNDV</sequence>
<dbReference type="KEGG" id="tva:4753665"/>
<dbReference type="VEuPathDB" id="TrichDB:TVAG_304320"/>
<name>A2FGR6_TRIV3</name>